<gene>
    <name evidence="2" type="ORF">ACFL6M_02080</name>
</gene>
<dbReference type="Gene3D" id="2.60.40.4070">
    <property type="match status" value="1"/>
</dbReference>
<sequence length="296" mass="32731">MQDEFPTQLIVVENHIYDPFEIPWVVARADTYEISGYPSVVFDGINMISGAVDCDWTTNMYRTAVLGRLNDTGGTSPVGIQGSFSHDAVSLDASATFTLLDPVTLTNPTAVILLAEEEIIYETLHLMRVTRAVYEEPVTLVSVDEEAVVNAEFTLDPAWVAENLVVIAYLQRAGGNHEVYQTWMMGGDQHTPETYLAGLPSRIESVAPNPIHANEAFATIHLSISEGASNSPVRLDVLDANGRLIRRLMNRRMDSGISPMRWDGRDARGQRLDAGVYYLTLRTADGMRTARAVLMR</sequence>
<reference evidence="2 3" key="1">
    <citation type="submission" date="2024-09" db="EMBL/GenBank/DDBJ databases">
        <authorList>
            <person name="D'Angelo T."/>
        </authorList>
    </citation>
    <scope>NUCLEOTIDE SEQUENCE [LARGE SCALE GENOMIC DNA]</scope>
    <source>
        <strain evidence="2">SAG AM-320-E07</strain>
    </source>
</reference>
<dbReference type="InterPro" id="IPR025965">
    <property type="entry name" value="FlgD/Vpr_Ig-like"/>
</dbReference>
<evidence type="ECO:0000313" key="2">
    <source>
        <dbReference type="EMBL" id="MFC1572363.1"/>
    </source>
</evidence>
<evidence type="ECO:0000313" key="3">
    <source>
        <dbReference type="Proteomes" id="UP001593833"/>
    </source>
</evidence>
<keyword evidence="3" id="KW-1185">Reference proteome</keyword>
<feature type="domain" description="FlgD/Vpr Ig-like" evidence="1">
    <location>
        <begin position="226"/>
        <end position="284"/>
    </location>
</feature>
<accession>A0ABV6YJ66</accession>
<dbReference type="Pfam" id="PF13860">
    <property type="entry name" value="FlgD_ig"/>
    <property type="match status" value="1"/>
</dbReference>
<name>A0ABV6YJ66_UNCEI</name>
<evidence type="ECO:0000259" key="1">
    <source>
        <dbReference type="Pfam" id="PF13860"/>
    </source>
</evidence>
<comment type="caution">
    <text evidence="2">The sequence shown here is derived from an EMBL/GenBank/DDBJ whole genome shotgun (WGS) entry which is preliminary data.</text>
</comment>
<organism evidence="2 3">
    <name type="scientific">Eiseniibacteriota bacterium</name>
    <dbReference type="NCBI Taxonomy" id="2212470"/>
    <lineage>
        <taxon>Bacteria</taxon>
        <taxon>Candidatus Eiseniibacteriota</taxon>
    </lineage>
</organism>
<protein>
    <submittedName>
        <fullName evidence="2">FlgD immunoglobulin-like domain containing protein</fullName>
    </submittedName>
</protein>
<dbReference type="EMBL" id="JBHPKH010000013">
    <property type="protein sequence ID" value="MFC1572363.1"/>
    <property type="molecule type" value="Genomic_DNA"/>
</dbReference>
<proteinExistence type="predicted"/>
<dbReference type="Proteomes" id="UP001593833">
    <property type="component" value="Unassembled WGS sequence"/>
</dbReference>